<feature type="compositionally biased region" description="Basic and acidic residues" evidence="9">
    <location>
        <begin position="462"/>
        <end position="488"/>
    </location>
</feature>
<dbReference type="InterPro" id="IPR007348">
    <property type="entry name" value="CopC_dom"/>
</dbReference>
<evidence type="ECO:0000256" key="11">
    <source>
        <dbReference type="SAM" id="SignalP"/>
    </source>
</evidence>
<keyword evidence="8 10" id="KW-0472">Membrane</keyword>
<evidence type="ECO:0000259" key="13">
    <source>
        <dbReference type="Pfam" id="PF05425"/>
    </source>
</evidence>
<feature type="transmembrane region" description="Helical" evidence="10">
    <location>
        <begin position="275"/>
        <end position="295"/>
    </location>
</feature>
<evidence type="ECO:0008006" key="16">
    <source>
        <dbReference type="Google" id="ProtNLM"/>
    </source>
</evidence>
<protein>
    <recommendedName>
        <fullName evidence="16">Transporter</fullName>
    </recommendedName>
</protein>
<organism evidence="14 15">
    <name type="scientific">Streptomyces mimosae</name>
    <dbReference type="NCBI Taxonomy" id="2586635"/>
    <lineage>
        <taxon>Bacteria</taxon>
        <taxon>Bacillati</taxon>
        <taxon>Actinomycetota</taxon>
        <taxon>Actinomycetes</taxon>
        <taxon>Kitasatosporales</taxon>
        <taxon>Streptomycetaceae</taxon>
        <taxon>Streptomyces</taxon>
    </lineage>
</organism>
<feature type="transmembrane region" description="Helical" evidence="10">
    <location>
        <begin position="496"/>
        <end position="515"/>
    </location>
</feature>
<feature type="region of interest" description="Disordered" evidence="9">
    <location>
        <begin position="409"/>
        <end position="489"/>
    </location>
</feature>
<accession>A0A5N6A620</accession>
<feature type="transmembrane region" description="Helical" evidence="10">
    <location>
        <begin position="188"/>
        <end position="206"/>
    </location>
</feature>
<dbReference type="PANTHER" id="PTHR34820:SF4">
    <property type="entry name" value="INNER MEMBRANE PROTEIN YEBZ"/>
    <property type="match status" value="1"/>
</dbReference>
<evidence type="ECO:0000256" key="8">
    <source>
        <dbReference type="ARBA" id="ARBA00023136"/>
    </source>
</evidence>
<dbReference type="RefSeq" id="WP_139670162.1">
    <property type="nucleotide sequence ID" value="NZ_VDLY02000012.1"/>
</dbReference>
<dbReference type="EMBL" id="VDLY02000012">
    <property type="protein sequence ID" value="KAB8163399.1"/>
    <property type="molecule type" value="Genomic_DNA"/>
</dbReference>
<dbReference type="GO" id="GO:0042597">
    <property type="term" value="C:periplasmic space"/>
    <property type="evidence" value="ECO:0007669"/>
    <property type="project" value="InterPro"/>
</dbReference>
<dbReference type="AlphaFoldDB" id="A0A5N6A620"/>
<evidence type="ECO:0000313" key="14">
    <source>
        <dbReference type="EMBL" id="KAB8163399.1"/>
    </source>
</evidence>
<feature type="transmembrane region" description="Helical" evidence="10">
    <location>
        <begin position="344"/>
        <end position="365"/>
    </location>
</feature>
<feature type="chain" id="PRO_5039060505" description="Transporter" evidence="11">
    <location>
        <begin position="34"/>
        <end position="652"/>
    </location>
</feature>
<dbReference type="InterPro" id="IPR014756">
    <property type="entry name" value="Ig_E-set"/>
</dbReference>
<feature type="signal peptide" evidence="11">
    <location>
        <begin position="1"/>
        <end position="33"/>
    </location>
</feature>
<evidence type="ECO:0000313" key="15">
    <source>
        <dbReference type="Proteomes" id="UP000314251"/>
    </source>
</evidence>
<keyword evidence="7" id="KW-0186">Copper</keyword>
<evidence type="ECO:0000256" key="5">
    <source>
        <dbReference type="ARBA" id="ARBA00022729"/>
    </source>
</evidence>
<reference evidence="14" key="1">
    <citation type="submission" date="2019-10" db="EMBL/GenBank/DDBJ databases">
        <title>Nonomuraea sp. nov., isolated from Phyllanthus amarus.</title>
        <authorList>
            <person name="Klykleung N."/>
            <person name="Tanasupawat S."/>
        </authorList>
    </citation>
    <scope>NUCLEOTIDE SEQUENCE [LARGE SCALE GENOMIC DNA]</scope>
    <source>
        <strain evidence="14">3MP-10</strain>
    </source>
</reference>
<feature type="region of interest" description="Disordered" evidence="9">
    <location>
        <begin position="514"/>
        <end position="546"/>
    </location>
</feature>
<dbReference type="InterPro" id="IPR032694">
    <property type="entry name" value="CopC/D"/>
</dbReference>
<keyword evidence="2" id="KW-1003">Cell membrane</keyword>
<evidence type="ECO:0000256" key="7">
    <source>
        <dbReference type="ARBA" id="ARBA00023008"/>
    </source>
</evidence>
<feature type="transmembrane region" description="Helical" evidence="10">
    <location>
        <begin position="315"/>
        <end position="332"/>
    </location>
</feature>
<dbReference type="Pfam" id="PF05425">
    <property type="entry name" value="CopD"/>
    <property type="match status" value="1"/>
</dbReference>
<dbReference type="InterPro" id="IPR014755">
    <property type="entry name" value="Cu-Rt/internalin_Ig-like"/>
</dbReference>
<feature type="transmembrane region" description="Helical" evidence="10">
    <location>
        <begin position="385"/>
        <end position="402"/>
    </location>
</feature>
<gene>
    <name evidence="14" type="ORF">FH607_019070</name>
</gene>
<feature type="transmembrane region" description="Helical" evidence="10">
    <location>
        <begin position="156"/>
        <end position="176"/>
    </location>
</feature>
<evidence type="ECO:0000256" key="3">
    <source>
        <dbReference type="ARBA" id="ARBA00022692"/>
    </source>
</evidence>
<dbReference type="Gene3D" id="2.60.40.1220">
    <property type="match status" value="1"/>
</dbReference>
<keyword evidence="3 10" id="KW-0812">Transmembrane</keyword>
<comment type="subcellular location">
    <subcellularLocation>
        <location evidence="1">Cell membrane</location>
        <topology evidence="1">Multi-pass membrane protein</topology>
    </subcellularLocation>
</comment>
<dbReference type="GO" id="GO:0005507">
    <property type="term" value="F:copper ion binding"/>
    <property type="evidence" value="ECO:0007669"/>
    <property type="project" value="InterPro"/>
</dbReference>
<evidence type="ECO:0000256" key="6">
    <source>
        <dbReference type="ARBA" id="ARBA00022989"/>
    </source>
</evidence>
<sequence length="652" mass="66169">MIAAVSRPLGAFLLAVGTLAALLLGATPAAAHATLTGSSPGDGEVVATAPAEVVLTFSEPVSVADDGLRVLDPDGERVDAGEVAHRAGGAEQAVALASGLADGTHTVAWQAVSNDGHPIAGAFTFSVGAPSETSVAVSGEAPDEGAVGLVYDVLRYVAYAGFLLLVGPAAFALLCWPAAAGRRAVQRVTVVGWLTLAVATAALLLVRVPYTTTGRLADAFDLNGLGDVVDSRAGTALLTRLVLLSAAALPVALLHGRYARAVAAGDATVARDLRFGLGVGGGALAVGLAATWAMAEHAATGRQSGVAVPVDIVHLLAMACWLGGLTTLVVLLRADGERPPPATAVRRFSALALGGVATLAATGLYQSWRQVGTFSALTGTDYGRLLIAKVAVVALLLSVAWASRRRTNALPGDAGALPGPRAGEDGADAEPAERAAAAVGEGAAGGGEGSDGPASPPAAAPDPERERQLARQRRVMESARRRRDEDPARAGLRRSVLVETAIAVVLLGVTTALTGTPPARTESDRPPAAAQETGGDAAPAGPISLPYDTGGEFGSGTATLELTPSAVGDNTLHLFLEDPEGQPNGAEEIRISLTLPDEGLGPLRFEPEHVAVGHWTVEGLQLPRPGAWELDLTIRSSEIDQTTETTTVTIAQ</sequence>
<feature type="domain" description="CopC" evidence="12">
    <location>
        <begin position="32"/>
        <end position="127"/>
    </location>
</feature>
<evidence type="ECO:0000259" key="12">
    <source>
        <dbReference type="Pfam" id="PF04234"/>
    </source>
</evidence>
<evidence type="ECO:0000256" key="1">
    <source>
        <dbReference type="ARBA" id="ARBA00004651"/>
    </source>
</evidence>
<evidence type="ECO:0000256" key="10">
    <source>
        <dbReference type="SAM" id="Phobius"/>
    </source>
</evidence>
<dbReference type="InterPro" id="IPR008457">
    <property type="entry name" value="Cu-R_CopD_dom"/>
</dbReference>
<keyword evidence="4" id="KW-0479">Metal-binding</keyword>
<dbReference type="Proteomes" id="UP000314251">
    <property type="component" value="Unassembled WGS sequence"/>
</dbReference>
<evidence type="ECO:0000256" key="4">
    <source>
        <dbReference type="ARBA" id="ARBA00022723"/>
    </source>
</evidence>
<feature type="transmembrane region" description="Helical" evidence="10">
    <location>
        <begin position="233"/>
        <end position="254"/>
    </location>
</feature>
<dbReference type="GO" id="GO:0006825">
    <property type="term" value="P:copper ion transport"/>
    <property type="evidence" value="ECO:0007669"/>
    <property type="project" value="InterPro"/>
</dbReference>
<dbReference type="PANTHER" id="PTHR34820">
    <property type="entry name" value="INNER MEMBRANE PROTEIN YEBZ"/>
    <property type="match status" value="1"/>
</dbReference>
<dbReference type="GO" id="GO:0005886">
    <property type="term" value="C:plasma membrane"/>
    <property type="evidence" value="ECO:0007669"/>
    <property type="project" value="UniProtKB-SubCell"/>
</dbReference>
<keyword evidence="15" id="KW-1185">Reference proteome</keyword>
<dbReference type="SUPFAM" id="SSF81296">
    <property type="entry name" value="E set domains"/>
    <property type="match status" value="1"/>
</dbReference>
<evidence type="ECO:0000256" key="9">
    <source>
        <dbReference type="SAM" id="MobiDB-lite"/>
    </source>
</evidence>
<dbReference type="OrthoDB" id="5242236at2"/>
<proteinExistence type="predicted"/>
<dbReference type="Pfam" id="PF04234">
    <property type="entry name" value="CopC"/>
    <property type="match status" value="1"/>
</dbReference>
<evidence type="ECO:0000256" key="2">
    <source>
        <dbReference type="ARBA" id="ARBA00022475"/>
    </source>
</evidence>
<dbReference type="GO" id="GO:0046688">
    <property type="term" value="P:response to copper ion"/>
    <property type="evidence" value="ECO:0007669"/>
    <property type="project" value="InterPro"/>
</dbReference>
<keyword evidence="5 11" id="KW-0732">Signal</keyword>
<feature type="domain" description="Copper resistance protein D" evidence="13">
    <location>
        <begin position="343"/>
        <end position="407"/>
    </location>
</feature>
<keyword evidence="6 10" id="KW-1133">Transmembrane helix</keyword>
<comment type="caution">
    <text evidence="14">The sequence shown here is derived from an EMBL/GenBank/DDBJ whole genome shotgun (WGS) entry which is preliminary data.</text>
</comment>
<name>A0A5N6A620_9ACTN</name>